<organism evidence="2 3">
    <name type="scientific">Variovorax paradoxus</name>
    <dbReference type="NCBI Taxonomy" id="34073"/>
    <lineage>
        <taxon>Bacteria</taxon>
        <taxon>Pseudomonadati</taxon>
        <taxon>Pseudomonadota</taxon>
        <taxon>Betaproteobacteria</taxon>
        <taxon>Burkholderiales</taxon>
        <taxon>Comamonadaceae</taxon>
        <taxon>Variovorax</taxon>
    </lineage>
</organism>
<evidence type="ECO:0000259" key="1">
    <source>
        <dbReference type="PROSITE" id="PS51729"/>
    </source>
</evidence>
<evidence type="ECO:0000313" key="2">
    <source>
        <dbReference type="EMBL" id="KIQ36660.1"/>
    </source>
</evidence>
<dbReference type="Gene3D" id="3.40.630.30">
    <property type="match status" value="1"/>
</dbReference>
<dbReference type="InterPro" id="IPR045057">
    <property type="entry name" value="Gcn5-rel_NAT"/>
</dbReference>
<comment type="caution">
    <text evidence="2">The sequence shown here is derived from an EMBL/GenBank/DDBJ whole genome shotgun (WGS) entry which is preliminary data.</text>
</comment>
<dbReference type="InterPro" id="IPR031165">
    <property type="entry name" value="GNAT_YJDJ"/>
</dbReference>
<dbReference type="Proteomes" id="UP000032067">
    <property type="component" value="Unassembled WGS sequence"/>
</dbReference>
<reference evidence="2 3" key="1">
    <citation type="submission" date="2014-12" db="EMBL/GenBank/DDBJ databases">
        <title>16Stimator: statistical estimation of ribosomal gene copy numbers from draft genome assemblies.</title>
        <authorList>
            <person name="Perisin M.A."/>
            <person name="Vetter M."/>
            <person name="Gilbert J.A."/>
            <person name="Bergelson J."/>
        </authorList>
    </citation>
    <scope>NUCLEOTIDE SEQUENCE [LARGE SCALE GENOMIC DNA]</scope>
    <source>
        <strain evidence="2 3">MEDvA23</strain>
    </source>
</reference>
<dbReference type="InterPro" id="IPR016181">
    <property type="entry name" value="Acyl_CoA_acyltransferase"/>
</dbReference>
<dbReference type="PANTHER" id="PTHR31435:SF10">
    <property type="entry name" value="BSR4717 PROTEIN"/>
    <property type="match status" value="1"/>
</dbReference>
<dbReference type="SUPFAM" id="SSF55729">
    <property type="entry name" value="Acyl-CoA N-acyltransferases (Nat)"/>
    <property type="match status" value="1"/>
</dbReference>
<proteinExistence type="predicted"/>
<gene>
    <name evidence="2" type="ORF">RT97_01660</name>
</gene>
<evidence type="ECO:0000313" key="3">
    <source>
        <dbReference type="Proteomes" id="UP000032067"/>
    </source>
</evidence>
<dbReference type="CDD" id="cd04301">
    <property type="entry name" value="NAT_SF"/>
    <property type="match status" value="1"/>
</dbReference>
<protein>
    <submittedName>
        <fullName evidence="2">Acetyltransferase</fullName>
    </submittedName>
</protein>
<sequence>MSNDIAYTNNEAAHRYEATIDGKLAGYAEYNLLSEAIMFTHTEVLPEFEGKGVGSGIAKHVLGEARTKGSHVIPVCQFIAGYIRKHREYADLVRPDIQRAFKI</sequence>
<dbReference type="AlphaFoldDB" id="A0A0D0N5J5"/>
<accession>A0A0D0N5J5</accession>
<dbReference type="Pfam" id="PF14542">
    <property type="entry name" value="Acetyltransf_CG"/>
    <property type="match status" value="1"/>
</dbReference>
<dbReference type="EMBL" id="JXQQ01000006">
    <property type="protein sequence ID" value="KIQ36660.1"/>
    <property type="molecule type" value="Genomic_DNA"/>
</dbReference>
<dbReference type="PANTHER" id="PTHR31435">
    <property type="entry name" value="PROTEIN NATD1"/>
    <property type="match status" value="1"/>
</dbReference>
<name>A0A0D0N5J5_VARPD</name>
<keyword evidence="2" id="KW-0808">Transferase</keyword>
<dbReference type="GO" id="GO:0016740">
    <property type="term" value="F:transferase activity"/>
    <property type="evidence" value="ECO:0007669"/>
    <property type="project" value="UniProtKB-KW"/>
</dbReference>
<feature type="domain" description="N-acetyltransferase" evidence="1">
    <location>
        <begin position="8"/>
        <end position="94"/>
    </location>
</feature>
<dbReference type="PROSITE" id="PS51729">
    <property type="entry name" value="GNAT_YJDJ"/>
    <property type="match status" value="1"/>
</dbReference>
<dbReference type="OrthoDB" id="9813275at2"/>
<dbReference type="RefSeq" id="WP_042577052.1">
    <property type="nucleotide sequence ID" value="NZ_JXQQ01000006.1"/>
</dbReference>